<evidence type="ECO:0000313" key="4">
    <source>
        <dbReference type="Proteomes" id="UP000001302"/>
    </source>
</evidence>
<dbReference type="KEGG" id="pbr:PB2503_00415"/>
<accession>E0TIJ2</accession>
<dbReference type="PANTHER" id="PTHR30203">
    <property type="entry name" value="OUTER MEMBRANE CATION EFFLUX PROTEIN"/>
    <property type="match status" value="1"/>
</dbReference>
<protein>
    <recommendedName>
        <fullName evidence="5">Metal ion efflux outer membrane factor protein family protein</fullName>
    </recommendedName>
</protein>
<evidence type="ECO:0008006" key="5">
    <source>
        <dbReference type="Google" id="ProtNLM"/>
    </source>
</evidence>
<dbReference type="OrthoDB" id="9791261at2"/>
<sequence length="444" mass="46646">MNTRHLSGAALAVLASLSAANAAAQTLCPLSEELRLLEDRAAPYTLDAALAAIRDASPEVQSAALEAVARRYEAQQASLWTNPVVSVEAENFYGDAFGSANPLSGYDFAETTVSIGQTFRLGGKRRLERRAALARTALAEADRDATLRALQREAAAIFYELAAAQEGAQLAAEAARLSNELADAVRARVDAGKSPRTALDRAIAAQADARAAAAASAAQAEQLAYALGSFWGRRDPVEIAGASLFAPTVLPSAELVANQVETHPERRLADARRDARLAERRAARAQANPDVTASLGVRRFEADGTEALVAGVSLPLPLFDRNQGNIRAASTRARGAAYEADVTAARLAASAQRSLSTAAILETRRAALVDDALPAARRAAEAARTGYRAGKFDLTTALAAQTSLITVQRSAITAAFAARDAEAEVRALAALPPFSPSFCQETDR</sequence>
<proteinExistence type="inferred from homology"/>
<dbReference type="InterPro" id="IPR010131">
    <property type="entry name" value="MdtP/NodT-like"/>
</dbReference>
<reference evidence="3 4" key="2">
    <citation type="journal article" date="2011" name="J. Bacteriol.">
        <title>Complete genome sequence of strain HTCC2503T of Parvularcula bermudensis, the type species of the order "Parvularculales" in the class Alphaproteobacteria.</title>
        <authorList>
            <person name="Oh H.M."/>
            <person name="Kang I."/>
            <person name="Vergin K.L."/>
            <person name="Kang D."/>
            <person name="Rhee K.H."/>
            <person name="Giovannoni S.J."/>
            <person name="Cho J.C."/>
        </authorList>
    </citation>
    <scope>NUCLEOTIDE SEQUENCE [LARGE SCALE GENOMIC DNA]</scope>
    <source>
        <strain evidence="4">ATCC BAA-594 / HTCC2503 / KCTC 12087</strain>
    </source>
</reference>
<dbReference type="Gene3D" id="1.20.1600.10">
    <property type="entry name" value="Outer membrane efflux proteins (OEP)"/>
    <property type="match status" value="1"/>
</dbReference>
<reference evidence="4" key="1">
    <citation type="submission" date="2010-08" db="EMBL/GenBank/DDBJ databases">
        <title>Genome sequence of Parvularcula bermudensis HTCC2503.</title>
        <authorList>
            <person name="Kang D.-M."/>
            <person name="Oh H.-M."/>
            <person name="Cho J.-C."/>
        </authorList>
    </citation>
    <scope>NUCLEOTIDE SEQUENCE [LARGE SCALE GENOMIC DNA]</scope>
    <source>
        <strain evidence="4">ATCC BAA-594 / HTCC2503 / KCTC 12087</strain>
    </source>
</reference>
<organism evidence="3 4">
    <name type="scientific">Parvularcula bermudensis (strain ATCC BAA-594 / HTCC2503 / KCTC 12087)</name>
    <dbReference type="NCBI Taxonomy" id="314260"/>
    <lineage>
        <taxon>Bacteria</taxon>
        <taxon>Pseudomonadati</taxon>
        <taxon>Pseudomonadota</taxon>
        <taxon>Alphaproteobacteria</taxon>
        <taxon>Parvularculales</taxon>
        <taxon>Parvularculaceae</taxon>
        <taxon>Parvularcula</taxon>
    </lineage>
</organism>
<dbReference type="InterPro" id="IPR003423">
    <property type="entry name" value="OMP_efflux"/>
</dbReference>
<keyword evidence="4" id="KW-1185">Reference proteome</keyword>
<dbReference type="GO" id="GO:0015562">
    <property type="term" value="F:efflux transmembrane transporter activity"/>
    <property type="evidence" value="ECO:0007669"/>
    <property type="project" value="InterPro"/>
</dbReference>
<dbReference type="Proteomes" id="UP000001302">
    <property type="component" value="Chromosome"/>
</dbReference>
<gene>
    <name evidence="3" type="ordered locus">PB2503_00415</name>
</gene>
<comment type="similarity">
    <text evidence="1">Belongs to the outer membrane factor (OMF) (TC 1.B.17) family.</text>
</comment>
<dbReference type="STRING" id="314260.PB2503_00415"/>
<dbReference type="Pfam" id="PF02321">
    <property type="entry name" value="OEP"/>
    <property type="match status" value="2"/>
</dbReference>
<dbReference type="PANTHER" id="PTHR30203:SF24">
    <property type="entry name" value="BLR4935 PROTEIN"/>
    <property type="match status" value="1"/>
</dbReference>
<feature type="signal peptide" evidence="2">
    <location>
        <begin position="1"/>
        <end position="24"/>
    </location>
</feature>
<dbReference type="HOGENOM" id="CLU_012817_14_2_5"/>
<evidence type="ECO:0000256" key="1">
    <source>
        <dbReference type="ARBA" id="ARBA00007613"/>
    </source>
</evidence>
<dbReference type="SUPFAM" id="SSF56954">
    <property type="entry name" value="Outer membrane efflux proteins (OEP)"/>
    <property type="match status" value="1"/>
</dbReference>
<dbReference type="eggNOG" id="COG1538">
    <property type="taxonomic scope" value="Bacteria"/>
</dbReference>
<dbReference type="AlphaFoldDB" id="E0TIJ2"/>
<keyword evidence="2" id="KW-0732">Signal</keyword>
<name>E0TIJ2_PARBH</name>
<dbReference type="RefSeq" id="WP_013301824.1">
    <property type="nucleotide sequence ID" value="NC_014414.1"/>
</dbReference>
<evidence type="ECO:0000256" key="2">
    <source>
        <dbReference type="SAM" id="SignalP"/>
    </source>
</evidence>
<feature type="chain" id="PRO_5003140706" description="Metal ion efflux outer membrane factor protein family protein" evidence="2">
    <location>
        <begin position="25"/>
        <end position="444"/>
    </location>
</feature>
<evidence type="ECO:0000313" key="3">
    <source>
        <dbReference type="EMBL" id="ADM10850.1"/>
    </source>
</evidence>
<dbReference type="EMBL" id="CP002156">
    <property type="protein sequence ID" value="ADM10850.1"/>
    <property type="molecule type" value="Genomic_DNA"/>
</dbReference>